<keyword evidence="2" id="KW-0808">Transferase</keyword>
<protein>
    <submittedName>
        <fullName evidence="2">GNAT family N-acetyltransferase</fullName>
        <ecNumber evidence="2">2.3.1.-</ecNumber>
    </submittedName>
</protein>
<sequence>MVCYLARHQIDDKAYDRCIAQSPQRLVYAFSWYLDVVSPGWQLLMEGDYERVMPLPVRFRYGVKAVIQPLFCHQLGVFAAHEIPDVAVLHRFLQALFQHIRYIPAYQFPAAHSPGLVAEAAQFVPMTNQVLNLQKPYAELAAGYSKDRKVNLRRGWQRAWTFAETDDVNPLINLFGEYNTAGIGRVAPQAYELLRRLVRVLQERQQVRIRVAQQNGRIEGGCLLVTDINRVIHLFCSASPEGRKGNARTVILDNFIREYAGRPIWFDFESPEVASLAAFNRSFGAEPEPYVRLVSNRLPGPIRFLQQLKAWFSPTGLSR</sequence>
<dbReference type="RefSeq" id="WP_379847862.1">
    <property type="nucleotide sequence ID" value="NZ_JBHSMA010000005.1"/>
</dbReference>
<organism evidence="2 3">
    <name type="scientific">Larkinella bovis</name>
    <dbReference type="NCBI Taxonomy" id="683041"/>
    <lineage>
        <taxon>Bacteria</taxon>
        <taxon>Pseudomonadati</taxon>
        <taxon>Bacteroidota</taxon>
        <taxon>Cytophagia</taxon>
        <taxon>Cytophagales</taxon>
        <taxon>Spirosomataceae</taxon>
        <taxon>Larkinella</taxon>
    </lineage>
</organism>
<dbReference type="InterPro" id="IPR016181">
    <property type="entry name" value="Acyl_CoA_acyltransferase"/>
</dbReference>
<dbReference type="Pfam" id="PF13480">
    <property type="entry name" value="Acetyltransf_6"/>
    <property type="match status" value="1"/>
</dbReference>
<feature type="domain" description="BioF2-like acetyltransferase" evidence="1">
    <location>
        <begin position="155"/>
        <end position="268"/>
    </location>
</feature>
<evidence type="ECO:0000313" key="2">
    <source>
        <dbReference type="EMBL" id="MFC5411221.1"/>
    </source>
</evidence>
<evidence type="ECO:0000313" key="3">
    <source>
        <dbReference type="Proteomes" id="UP001596106"/>
    </source>
</evidence>
<accession>A0ABW0ICQ7</accession>
<name>A0ABW0ICQ7_9BACT</name>
<keyword evidence="2" id="KW-0012">Acyltransferase</keyword>
<comment type="caution">
    <text evidence="2">The sequence shown here is derived from an EMBL/GenBank/DDBJ whole genome shotgun (WGS) entry which is preliminary data.</text>
</comment>
<dbReference type="SUPFAM" id="SSF55729">
    <property type="entry name" value="Acyl-CoA N-acyltransferases (Nat)"/>
    <property type="match status" value="1"/>
</dbReference>
<reference evidence="3" key="1">
    <citation type="journal article" date="2019" name="Int. J. Syst. Evol. Microbiol.">
        <title>The Global Catalogue of Microorganisms (GCM) 10K type strain sequencing project: providing services to taxonomists for standard genome sequencing and annotation.</title>
        <authorList>
            <consortium name="The Broad Institute Genomics Platform"/>
            <consortium name="The Broad Institute Genome Sequencing Center for Infectious Disease"/>
            <person name="Wu L."/>
            <person name="Ma J."/>
        </authorList>
    </citation>
    <scope>NUCLEOTIDE SEQUENCE [LARGE SCALE GENOMIC DNA]</scope>
    <source>
        <strain evidence="3">CCUG 55250</strain>
    </source>
</reference>
<dbReference type="EMBL" id="JBHSMA010000005">
    <property type="protein sequence ID" value="MFC5411221.1"/>
    <property type="molecule type" value="Genomic_DNA"/>
</dbReference>
<dbReference type="GO" id="GO:0016746">
    <property type="term" value="F:acyltransferase activity"/>
    <property type="evidence" value="ECO:0007669"/>
    <property type="project" value="UniProtKB-KW"/>
</dbReference>
<proteinExistence type="predicted"/>
<dbReference type="Proteomes" id="UP001596106">
    <property type="component" value="Unassembled WGS sequence"/>
</dbReference>
<gene>
    <name evidence="2" type="ORF">ACFPMF_18005</name>
</gene>
<dbReference type="EC" id="2.3.1.-" evidence="2"/>
<dbReference type="InterPro" id="IPR038740">
    <property type="entry name" value="BioF2-like_GNAT_dom"/>
</dbReference>
<dbReference type="Gene3D" id="3.40.630.30">
    <property type="match status" value="1"/>
</dbReference>
<keyword evidence="3" id="KW-1185">Reference proteome</keyword>
<evidence type="ECO:0000259" key="1">
    <source>
        <dbReference type="Pfam" id="PF13480"/>
    </source>
</evidence>